<dbReference type="EMBL" id="CP001994">
    <property type="protein sequence ID" value="ADE36295.1"/>
    <property type="molecule type" value="Genomic_DNA"/>
</dbReference>
<evidence type="ECO:0000313" key="1">
    <source>
        <dbReference type="EMBL" id="ADE36295.1"/>
    </source>
</evidence>
<organism evidence="1 2">
    <name type="scientific">Methanohalophilus mahii (strain ATCC 35705 / DSM 5219 / SLP)</name>
    <dbReference type="NCBI Taxonomy" id="547558"/>
    <lineage>
        <taxon>Archaea</taxon>
        <taxon>Methanobacteriati</taxon>
        <taxon>Methanobacteriota</taxon>
        <taxon>Stenosarchaea group</taxon>
        <taxon>Methanomicrobia</taxon>
        <taxon>Methanosarcinales</taxon>
        <taxon>Methanosarcinaceae</taxon>
        <taxon>Methanohalophilus</taxon>
    </lineage>
</organism>
<evidence type="ECO:0000313" key="2">
    <source>
        <dbReference type="Proteomes" id="UP000001059"/>
    </source>
</evidence>
<protein>
    <submittedName>
        <fullName evidence="1">Uncharacterized protein</fullName>
    </submittedName>
</protein>
<dbReference type="Proteomes" id="UP000001059">
    <property type="component" value="Chromosome"/>
</dbReference>
<keyword evidence="2" id="KW-1185">Reference proteome</keyword>
<dbReference type="AlphaFoldDB" id="D5EAU4"/>
<dbReference type="HOGENOM" id="CLU_2839409_0_0_2"/>
<dbReference type="KEGG" id="mmh:Mmah_0771"/>
<name>D5EAU4_METMS</name>
<sequence>MADSMILRVGETAQGVVCNELLQAEFNMAHLKNTIFQAAMITTPIWWHWMVAKENKINIHKDIKW</sequence>
<accession>D5EAU4</accession>
<dbReference type="RefSeq" id="WP_013037238.1">
    <property type="nucleotide sequence ID" value="NC_014002.1"/>
</dbReference>
<dbReference type="OrthoDB" id="122350at2157"/>
<reference evidence="1 2" key="1">
    <citation type="submission" date="2010-03" db="EMBL/GenBank/DDBJ databases">
        <title>The complete genome of Methanohalophilus mahii DSM 5219.</title>
        <authorList>
            <consortium name="US DOE Joint Genome Institute (JGI-PGF)"/>
            <person name="Lucas S."/>
            <person name="Copeland A."/>
            <person name="Lapidus A."/>
            <person name="Glavina del Rio T."/>
            <person name="Dalin E."/>
            <person name="Tice H."/>
            <person name="Bruce D."/>
            <person name="Goodwin L."/>
            <person name="Pitluck S."/>
            <person name="Kyrpides N."/>
            <person name="Mavromatis K."/>
            <person name="Ivanova N."/>
            <person name="Lykidis A."/>
            <person name="Saunders E."/>
            <person name="Brettin T."/>
            <person name="Detter J.C."/>
            <person name="Han C."/>
            <person name="Land M."/>
            <person name="Hauser L."/>
            <person name="Markowitz V."/>
            <person name="Cheng J.-F."/>
            <person name="Hugenholtz P."/>
            <person name="Woyke T."/>
            <person name="Wu D."/>
            <person name="Spring S."/>
            <person name="Schneider S."/>
            <person name="Schroeder M."/>
            <person name="Klenk H.-P."/>
            <person name="Eisen J.A."/>
        </authorList>
    </citation>
    <scope>NUCLEOTIDE SEQUENCE [LARGE SCALE GENOMIC DNA]</scope>
    <source>
        <strain evidence="2">ATCC 35705 / DSM 5219 / SLP</strain>
    </source>
</reference>
<gene>
    <name evidence="1" type="ordered locus">Mmah_0771</name>
</gene>
<proteinExistence type="predicted"/>
<dbReference type="GeneID" id="8982932"/>